<organism evidence="2 3">
    <name type="scientific">Myxococcus xanthus (strain DK1622)</name>
    <dbReference type="NCBI Taxonomy" id="246197"/>
    <lineage>
        <taxon>Bacteria</taxon>
        <taxon>Pseudomonadati</taxon>
        <taxon>Myxococcota</taxon>
        <taxon>Myxococcia</taxon>
        <taxon>Myxococcales</taxon>
        <taxon>Cystobacterineae</taxon>
        <taxon>Myxococcaceae</taxon>
        <taxon>Myxococcus</taxon>
    </lineage>
</organism>
<gene>
    <name evidence="2" type="ordered locus">MXAN_0297</name>
</gene>
<accession>Q1DFJ6</accession>
<protein>
    <recommendedName>
        <fullName evidence="1">HNH nuclease domain-containing protein</fullName>
    </recommendedName>
</protein>
<dbReference type="Pfam" id="PF13391">
    <property type="entry name" value="HNH_2"/>
    <property type="match status" value="1"/>
</dbReference>
<dbReference type="Proteomes" id="UP000002402">
    <property type="component" value="Chromosome"/>
</dbReference>
<dbReference type="InterPro" id="IPR003615">
    <property type="entry name" value="HNH_nuc"/>
</dbReference>
<evidence type="ECO:0000259" key="1">
    <source>
        <dbReference type="Pfam" id="PF13391"/>
    </source>
</evidence>
<evidence type="ECO:0000313" key="3">
    <source>
        <dbReference type="Proteomes" id="UP000002402"/>
    </source>
</evidence>
<evidence type="ECO:0000313" key="2">
    <source>
        <dbReference type="EMBL" id="ABF90917.1"/>
    </source>
</evidence>
<sequence length="339" mass="38322">MHGGTRLVCTSPEVPVSPCIRPGPGSLAGLTNQDLDWPIRVAAMNALQHLVRQHGEVLSWDVIARGFTYQGETLNFANRARGIFWPRHMRETALSIKTTVPRQGREARYDDLRSNEGFQYRFQGTDVASRDNRRLVRGMEWDVPLIYFYGIEPGAYRPIWPVYISEANPAELSFTVVSAAPDAEVLAPGLHAADPKLLNLERRYATVQMKKRLHQAAFRQHVLRAYSQRCAVCRFPRPELLDAAHILPDRDERGRPEISNGLSLCKLHHGAFDTDLLGIRPDGIIEIAPRLLAERDGPTLEYGLKGFAGKALSILPEAPAHRPRREYLEARYERFRMTG</sequence>
<keyword evidence="3" id="KW-1185">Reference proteome</keyword>
<dbReference type="HOGENOM" id="CLU_905084_0_0_7"/>
<dbReference type="OrthoDB" id="9790459at2"/>
<reference evidence="2 3" key="1">
    <citation type="journal article" date="2006" name="Proc. Natl. Acad. Sci. U.S.A.">
        <title>Evolution of sensory complexity recorded in a myxobacterial genome.</title>
        <authorList>
            <person name="Goldman B.S."/>
            <person name="Nierman W.C."/>
            <person name="Kaiser D."/>
            <person name="Slater S.C."/>
            <person name="Durkin A.S."/>
            <person name="Eisen J.A."/>
            <person name="Ronning C.M."/>
            <person name="Barbazuk W.B."/>
            <person name="Blanchard M."/>
            <person name="Field C."/>
            <person name="Halling C."/>
            <person name="Hinkle G."/>
            <person name="Iartchuk O."/>
            <person name="Kim H.S."/>
            <person name="Mackenzie C."/>
            <person name="Madupu R."/>
            <person name="Miller N."/>
            <person name="Shvartsbeyn A."/>
            <person name="Sullivan S.A."/>
            <person name="Vaudin M."/>
            <person name="Wiegand R."/>
            <person name="Kaplan H.B."/>
        </authorList>
    </citation>
    <scope>NUCLEOTIDE SEQUENCE [LARGE SCALE GENOMIC DNA]</scope>
    <source>
        <strain evidence="3">DK1622</strain>
    </source>
</reference>
<proteinExistence type="predicted"/>
<dbReference type="EnsemblBacteria" id="ABF90917">
    <property type="protein sequence ID" value="ABF90917"/>
    <property type="gene ID" value="MXAN_0297"/>
</dbReference>
<dbReference type="KEGG" id="mxa:MXAN_0297"/>
<feature type="domain" description="HNH nuclease" evidence="1">
    <location>
        <begin position="230"/>
        <end position="279"/>
    </location>
</feature>
<dbReference type="AlphaFoldDB" id="Q1DFJ6"/>
<dbReference type="STRING" id="246197.MXAN_0297"/>
<name>Q1DFJ6_MYXXD</name>
<dbReference type="EMBL" id="CP000113">
    <property type="protein sequence ID" value="ABF90917.1"/>
    <property type="molecule type" value="Genomic_DNA"/>
</dbReference>
<dbReference type="eggNOG" id="COG3440">
    <property type="taxonomic scope" value="Bacteria"/>
</dbReference>